<dbReference type="RefSeq" id="WP_189052810.1">
    <property type="nucleotide sequence ID" value="NZ_BMMK01000001.1"/>
</dbReference>
<feature type="domain" description="Alpha-glycerophosphate oxidase C-terminal" evidence="8">
    <location>
        <begin position="402"/>
        <end position="526"/>
    </location>
</feature>
<dbReference type="EMBL" id="BMMK01000001">
    <property type="protein sequence ID" value="GGM33535.1"/>
    <property type="molecule type" value="Genomic_DNA"/>
</dbReference>
<evidence type="ECO:0000256" key="5">
    <source>
        <dbReference type="ARBA" id="ARBA00023002"/>
    </source>
</evidence>
<evidence type="ECO:0000256" key="6">
    <source>
        <dbReference type="RuleBase" id="RU361217"/>
    </source>
</evidence>
<dbReference type="Pfam" id="PF16901">
    <property type="entry name" value="DAO_C"/>
    <property type="match status" value="1"/>
</dbReference>
<dbReference type="Gene3D" id="1.10.8.870">
    <property type="entry name" value="Alpha-glycerophosphate oxidase, cap domain"/>
    <property type="match status" value="1"/>
</dbReference>
<name>A0A8J3FS59_9PSEU</name>
<evidence type="ECO:0000256" key="4">
    <source>
        <dbReference type="ARBA" id="ARBA00022827"/>
    </source>
</evidence>
<proteinExistence type="inferred from homology"/>
<reference evidence="9" key="1">
    <citation type="journal article" date="2014" name="Int. J. Syst. Evol. Microbiol.">
        <title>Complete genome sequence of Corynebacterium casei LMG S-19264T (=DSM 44701T), isolated from a smear-ripened cheese.</title>
        <authorList>
            <consortium name="US DOE Joint Genome Institute (JGI-PGF)"/>
            <person name="Walter F."/>
            <person name="Albersmeier A."/>
            <person name="Kalinowski J."/>
            <person name="Ruckert C."/>
        </authorList>
    </citation>
    <scope>NUCLEOTIDE SEQUENCE</scope>
    <source>
        <strain evidence="9">CGMCC 4.5737</strain>
    </source>
</reference>
<dbReference type="GO" id="GO:0009331">
    <property type="term" value="C:glycerol-3-phosphate dehydrogenase (FAD) complex"/>
    <property type="evidence" value="ECO:0007669"/>
    <property type="project" value="UniProtKB-UniRule"/>
</dbReference>
<evidence type="ECO:0000313" key="9">
    <source>
        <dbReference type="EMBL" id="GGM33535.1"/>
    </source>
</evidence>
<dbReference type="Gene3D" id="3.30.9.10">
    <property type="entry name" value="D-Amino Acid Oxidase, subunit A, domain 2"/>
    <property type="match status" value="1"/>
</dbReference>
<evidence type="ECO:0000259" key="7">
    <source>
        <dbReference type="Pfam" id="PF01266"/>
    </source>
</evidence>
<dbReference type="GO" id="GO:0046168">
    <property type="term" value="P:glycerol-3-phosphate catabolic process"/>
    <property type="evidence" value="ECO:0007669"/>
    <property type="project" value="TreeGrafter"/>
</dbReference>
<dbReference type="PRINTS" id="PR01001">
    <property type="entry name" value="FADG3PDH"/>
</dbReference>
<dbReference type="InterPro" id="IPR038299">
    <property type="entry name" value="DAO_C_sf"/>
</dbReference>
<dbReference type="Gene3D" id="3.50.50.60">
    <property type="entry name" value="FAD/NAD(P)-binding domain"/>
    <property type="match status" value="1"/>
</dbReference>
<dbReference type="GO" id="GO:0004368">
    <property type="term" value="F:glycerol-3-phosphate dehydrogenase (quinone) activity"/>
    <property type="evidence" value="ECO:0007669"/>
    <property type="project" value="UniProtKB-EC"/>
</dbReference>
<dbReference type="Pfam" id="PF01266">
    <property type="entry name" value="DAO"/>
    <property type="match status" value="1"/>
</dbReference>
<dbReference type="PANTHER" id="PTHR11985:SF31">
    <property type="entry name" value="GLYCEROL-3-PHOSPHATE DEHYDROGENASE 2"/>
    <property type="match status" value="1"/>
</dbReference>
<keyword evidence="3 6" id="KW-0285">Flavoprotein</keyword>
<protein>
    <recommendedName>
        <fullName evidence="6">Glycerol-3-phosphate dehydrogenase</fullName>
        <ecNumber evidence="6">1.1.5.3</ecNumber>
    </recommendedName>
</protein>
<dbReference type="PROSITE" id="PS00978">
    <property type="entry name" value="FAD_G3PDH_2"/>
    <property type="match status" value="1"/>
</dbReference>
<dbReference type="SUPFAM" id="SSF51905">
    <property type="entry name" value="FAD/NAD(P)-binding domain"/>
    <property type="match status" value="1"/>
</dbReference>
<keyword evidence="5 6" id="KW-0560">Oxidoreductase</keyword>
<dbReference type="PROSITE" id="PS00977">
    <property type="entry name" value="FAD_G3PDH_1"/>
    <property type="match status" value="1"/>
</dbReference>
<evidence type="ECO:0000256" key="3">
    <source>
        <dbReference type="ARBA" id="ARBA00022630"/>
    </source>
</evidence>
<accession>A0A8J3FS59</accession>
<evidence type="ECO:0000256" key="2">
    <source>
        <dbReference type="ARBA" id="ARBA00007330"/>
    </source>
</evidence>
<comment type="catalytic activity">
    <reaction evidence="6">
        <text>a quinone + sn-glycerol 3-phosphate = dihydroxyacetone phosphate + a quinol</text>
        <dbReference type="Rhea" id="RHEA:18977"/>
        <dbReference type="ChEBI" id="CHEBI:24646"/>
        <dbReference type="ChEBI" id="CHEBI:57597"/>
        <dbReference type="ChEBI" id="CHEBI:57642"/>
        <dbReference type="ChEBI" id="CHEBI:132124"/>
        <dbReference type="EC" id="1.1.5.3"/>
    </reaction>
</comment>
<feature type="domain" description="FAD dependent oxidoreductase" evidence="7">
    <location>
        <begin position="26"/>
        <end position="381"/>
    </location>
</feature>
<keyword evidence="4" id="KW-0274">FAD</keyword>
<keyword evidence="10" id="KW-1185">Reference proteome</keyword>
<evidence type="ECO:0000256" key="1">
    <source>
        <dbReference type="ARBA" id="ARBA00001974"/>
    </source>
</evidence>
<reference evidence="9" key="2">
    <citation type="submission" date="2020-09" db="EMBL/GenBank/DDBJ databases">
        <authorList>
            <person name="Sun Q."/>
            <person name="Zhou Y."/>
        </authorList>
    </citation>
    <scope>NUCLEOTIDE SEQUENCE</scope>
    <source>
        <strain evidence="9">CGMCC 4.5737</strain>
    </source>
</reference>
<sequence length="569" mass="62539">MSTDRSSLNPQRRGEALRRMGERTFDIVVVGGGITGVGTALDAVSRGLSVALLEAGDLAVGTSSRSGKVFHGGLRYLEQLNFSLVREALKERDLMVDRLCPHLVSPELFLFPFTRRWERPYVGSGVLLYDLLRLTGTRSVKGHRHLTRSRVLREMPALRPEQITGGVQYYDVRVDDARHTMTVARTAAQLGAEIITRARVVGVLREGGRVSGVRVHDLESEDEVTVRARVVANATGVWAEDVQALAGDRTISVTAAKGIHLVVPKDRIDSRTGLIAKTHDSVFIVRRWFDYWLMGTTDTQWDHERDDPAATKADVDYLLGHANRWLRTPLGYDDIVGVYAGLRPLVSGRGNTTAALSRDHSVVEGPHGMVTVVGGKYTTYRIMARDAVDAATRQLGREVPASATERLPVLGAVGYSALHNQRVSLATESGLDERWIDHLLGRYGALTLEILDLIADQPSLGQPVIGAPGYLAAELHYAAAHEGALHLDDVLVRRTHIFMETPDHGVAAAPHAAAVVADALGWDDVRRKEEVERFRVEREADRRAAVARTDADAVTARHATRLETTRKHL</sequence>
<dbReference type="Proteomes" id="UP000637578">
    <property type="component" value="Unassembled WGS sequence"/>
</dbReference>
<comment type="similarity">
    <text evidence="2 6">Belongs to the FAD-dependent glycerol-3-phosphate dehydrogenase family.</text>
</comment>
<dbReference type="InterPro" id="IPR006076">
    <property type="entry name" value="FAD-dep_OxRdtase"/>
</dbReference>
<dbReference type="InterPro" id="IPR000447">
    <property type="entry name" value="G3P_DH_FAD-dep"/>
</dbReference>
<dbReference type="SUPFAM" id="SSF54373">
    <property type="entry name" value="FAD-linked reductases, C-terminal domain"/>
    <property type="match status" value="1"/>
</dbReference>
<evidence type="ECO:0000313" key="10">
    <source>
        <dbReference type="Proteomes" id="UP000637578"/>
    </source>
</evidence>
<gene>
    <name evidence="9" type="primary">glpA</name>
    <name evidence="9" type="ORF">GCM10012275_01190</name>
</gene>
<comment type="cofactor">
    <cofactor evidence="1 6">
        <name>FAD</name>
        <dbReference type="ChEBI" id="CHEBI:57692"/>
    </cofactor>
</comment>
<dbReference type="InterPro" id="IPR036188">
    <property type="entry name" value="FAD/NAD-bd_sf"/>
</dbReference>
<evidence type="ECO:0000259" key="8">
    <source>
        <dbReference type="Pfam" id="PF16901"/>
    </source>
</evidence>
<dbReference type="EC" id="1.1.5.3" evidence="6"/>
<organism evidence="9 10">
    <name type="scientific">Longimycelium tulufanense</name>
    <dbReference type="NCBI Taxonomy" id="907463"/>
    <lineage>
        <taxon>Bacteria</taxon>
        <taxon>Bacillati</taxon>
        <taxon>Actinomycetota</taxon>
        <taxon>Actinomycetes</taxon>
        <taxon>Pseudonocardiales</taxon>
        <taxon>Pseudonocardiaceae</taxon>
        <taxon>Longimycelium</taxon>
    </lineage>
</organism>
<dbReference type="PANTHER" id="PTHR11985">
    <property type="entry name" value="GLYCEROL-3-PHOSPHATE DEHYDROGENASE"/>
    <property type="match status" value="1"/>
</dbReference>
<dbReference type="InterPro" id="IPR031656">
    <property type="entry name" value="DAO_C"/>
</dbReference>
<comment type="caution">
    <text evidence="9">The sequence shown here is derived from an EMBL/GenBank/DDBJ whole genome shotgun (WGS) entry which is preliminary data.</text>
</comment>
<dbReference type="AlphaFoldDB" id="A0A8J3FS59"/>